<evidence type="ECO:0000313" key="3">
    <source>
        <dbReference type="EMBL" id="TVT58603.1"/>
    </source>
</evidence>
<sequence>MNEHWFQWDGTDLLLWLRVQPRAGKDEFVSPYGEQYKIRITAPPVDGKANKHLISFLAKSFGVGRDQVTLISGESSKNKGFRIQRPEKYPIPLTKSEEK</sequence>
<proteinExistence type="inferred from homology"/>
<comment type="similarity">
    <text evidence="1 2">Belongs to the UPF0235 family.</text>
</comment>
<dbReference type="PANTHER" id="PTHR13420">
    <property type="entry name" value="UPF0235 PROTEIN C15ORF40"/>
    <property type="match status" value="1"/>
</dbReference>
<evidence type="ECO:0000256" key="2">
    <source>
        <dbReference type="HAMAP-Rule" id="MF_00634"/>
    </source>
</evidence>
<organism evidence="3 4">
    <name type="scientific">Sedimenticola thiotaurini</name>
    <dbReference type="NCBI Taxonomy" id="1543721"/>
    <lineage>
        <taxon>Bacteria</taxon>
        <taxon>Pseudomonadati</taxon>
        <taxon>Pseudomonadota</taxon>
        <taxon>Gammaproteobacteria</taxon>
        <taxon>Chromatiales</taxon>
        <taxon>Sedimenticolaceae</taxon>
        <taxon>Sedimenticola</taxon>
    </lineage>
</organism>
<evidence type="ECO:0000256" key="1">
    <source>
        <dbReference type="ARBA" id="ARBA00010364"/>
    </source>
</evidence>
<dbReference type="AlphaFoldDB" id="A0A558DCA6"/>
<dbReference type="Proteomes" id="UP000317355">
    <property type="component" value="Unassembled WGS sequence"/>
</dbReference>
<protein>
    <recommendedName>
        <fullName evidence="2">UPF0235 protein FHK82_04340</fullName>
    </recommendedName>
</protein>
<dbReference type="InterPro" id="IPR036591">
    <property type="entry name" value="YggU-like_sf"/>
</dbReference>
<name>A0A558DCA6_9GAMM</name>
<dbReference type="NCBIfam" id="TIGR00251">
    <property type="entry name" value="DUF167 family protein"/>
    <property type="match status" value="1"/>
</dbReference>
<dbReference type="PANTHER" id="PTHR13420:SF7">
    <property type="entry name" value="UPF0235 PROTEIN C15ORF40"/>
    <property type="match status" value="1"/>
</dbReference>
<dbReference type="InterPro" id="IPR003746">
    <property type="entry name" value="DUF167"/>
</dbReference>
<dbReference type="SUPFAM" id="SSF69786">
    <property type="entry name" value="YggU-like"/>
    <property type="match status" value="1"/>
</dbReference>
<dbReference type="Gene3D" id="3.30.1200.10">
    <property type="entry name" value="YggU-like"/>
    <property type="match status" value="1"/>
</dbReference>
<dbReference type="SMART" id="SM01152">
    <property type="entry name" value="DUF167"/>
    <property type="match status" value="1"/>
</dbReference>
<evidence type="ECO:0000313" key="4">
    <source>
        <dbReference type="Proteomes" id="UP000317355"/>
    </source>
</evidence>
<dbReference type="HAMAP" id="MF_00634">
    <property type="entry name" value="UPF0235"/>
    <property type="match status" value="1"/>
</dbReference>
<gene>
    <name evidence="3" type="ORF">FHK82_04340</name>
</gene>
<dbReference type="Pfam" id="PF02594">
    <property type="entry name" value="DUF167"/>
    <property type="match status" value="1"/>
</dbReference>
<comment type="caution">
    <text evidence="3">The sequence shown here is derived from an EMBL/GenBank/DDBJ whole genome shotgun (WGS) entry which is preliminary data.</text>
</comment>
<dbReference type="GO" id="GO:0005737">
    <property type="term" value="C:cytoplasm"/>
    <property type="evidence" value="ECO:0007669"/>
    <property type="project" value="TreeGrafter"/>
</dbReference>
<dbReference type="STRING" id="1543721.AAY24_09820"/>
<dbReference type="EMBL" id="VMRY01000009">
    <property type="protein sequence ID" value="TVT58603.1"/>
    <property type="molecule type" value="Genomic_DNA"/>
</dbReference>
<reference evidence="3 4" key="1">
    <citation type="submission" date="2019-07" db="EMBL/GenBank/DDBJ databases">
        <title>The pathways for chlorine oxyanion respiration interact through the shared metabolite chlorate.</title>
        <authorList>
            <person name="Barnum T.P."/>
            <person name="Cheng Y."/>
            <person name="Hill K.A."/>
            <person name="Lucas L.N."/>
            <person name="Carlson H.K."/>
            <person name="Coates J.D."/>
        </authorList>
    </citation>
    <scope>NUCLEOTIDE SEQUENCE [LARGE SCALE GENOMIC DNA]</scope>
    <source>
        <strain evidence="3">BK-3</strain>
    </source>
</reference>
<accession>A0A558DCA6</accession>